<accession>U7QGP6</accession>
<feature type="compositionally biased region" description="Polar residues" evidence="1">
    <location>
        <begin position="1"/>
        <end position="20"/>
    </location>
</feature>
<comment type="caution">
    <text evidence="2">The sequence shown here is derived from an EMBL/GenBank/DDBJ whole genome shotgun (WGS) entry which is preliminary data.</text>
</comment>
<dbReference type="EMBL" id="AUZM01000026">
    <property type="protein sequence ID" value="ERT07063.1"/>
    <property type="molecule type" value="Genomic_DNA"/>
</dbReference>
<feature type="region of interest" description="Disordered" evidence="1">
    <location>
        <begin position="1"/>
        <end position="42"/>
    </location>
</feature>
<keyword evidence="3" id="KW-1185">Reference proteome</keyword>
<sequence length="42" mass="4724">MLSELQVAQTKSEFNKLTFQHHTDTEDTAPDASRGDSRRTSS</sequence>
<organism evidence="2 3">
    <name type="scientific">Lyngbya aestuarii BL J</name>
    <dbReference type="NCBI Taxonomy" id="1348334"/>
    <lineage>
        <taxon>Bacteria</taxon>
        <taxon>Bacillati</taxon>
        <taxon>Cyanobacteriota</taxon>
        <taxon>Cyanophyceae</taxon>
        <taxon>Oscillatoriophycideae</taxon>
        <taxon>Oscillatoriales</taxon>
        <taxon>Microcoleaceae</taxon>
        <taxon>Lyngbya</taxon>
    </lineage>
</organism>
<dbReference type="Proteomes" id="UP000017127">
    <property type="component" value="Unassembled WGS sequence"/>
</dbReference>
<name>U7QGP6_9CYAN</name>
<reference evidence="2 3" key="1">
    <citation type="journal article" date="2013" name="Front. Microbiol.">
        <title>Comparative genomic analyses of the cyanobacterium, Lyngbya aestuarii BL J, a powerful hydrogen producer.</title>
        <authorList>
            <person name="Kothari A."/>
            <person name="Vaughn M."/>
            <person name="Garcia-Pichel F."/>
        </authorList>
    </citation>
    <scope>NUCLEOTIDE SEQUENCE [LARGE SCALE GENOMIC DNA]</scope>
    <source>
        <strain evidence="2 3">BL J</strain>
    </source>
</reference>
<dbReference type="AlphaFoldDB" id="U7QGP6"/>
<evidence type="ECO:0000313" key="2">
    <source>
        <dbReference type="EMBL" id="ERT07063.1"/>
    </source>
</evidence>
<evidence type="ECO:0000313" key="3">
    <source>
        <dbReference type="Proteomes" id="UP000017127"/>
    </source>
</evidence>
<gene>
    <name evidence="2" type="ORF">M595_2929</name>
</gene>
<evidence type="ECO:0000256" key="1">
    <source>
        <dbReference type="SAM" id="MobiDB-lite"/>
    </source>
</evidence>
<proteinExistence type="predicted"/>
<feature type="compositionally biased region" description="Basic and acidic residues" evidence="1">
    <location>
        <begin position="33"/>
        <end position="42"/>
    </location>
</feature>
<protein>
    <submittedName>
        <fullName evidence="2">Uncharacterized protein</fullName>
    </submittedName>
</protein>